<comment type="caution">
    <text evidence="2">The sequence shown here is derived from an EMBL/GenBank/DDBJ whole genome shotgun (WGS) entry which is preliminary data.</text>
</comment>
<protein>
    <submittedName>
        <fullName evidence="2">Phage major head subunit gpT-like protein</fullName>
    </submittedName>
</protein>
<evidence type="ECO:0000313" key="2">
    <source>
        <dbReference type="EMBL" id="TCT35379.1"/>
    </source>
</evidence>
<evidence type="ECO:0000313" key="3">
    <source>
        <dbReference type="Proteomes" id="UP000295097"/>
    </source>
</evidence>
<dbReference type="RefSeq" id="WP_132313045.1">
    <property type="nucleotide sequence ID" value="NZ_SMAR01000026.1"/>
</dbReference>
<name>A0A4V2V3T3_9HYPH</name>
<evidence type="ECO:0000259" key="1">
    <source>
        <dbReference type="Pfam" id="PF10124"/>
    </source>
</evidence>
<feature type="domain" description="Bacteriophage Mu GpT" evidence="1">
    <location>
        <begin position="9"/>
        <end position="296"/>
    </location>
</feature>
<dbReference type="EMBL" id="SMAR01000026">
    <property type="protein sequence ID" value="TCT35379.1"/>
    <property type="molecule type" value="Genomic_DNA"/>
</dbReference>
<proteinExistence type="predicted"/>
<dbReference type="Proteomes" id="UP000295097">
    <property type="component" value="Unassembled WGS sequence"/>
</dbReference>
<reference evidence="2 3" key="1">
    <citation type="submission" date="2019-03" db="EMBL/GenBank/DDBJ databases">
        <title>Freshwater and sediment microbial communities from various areas in North America, analyzing microbe dynamics in response to fracking.</title>
        <authorList>
            <person name="Lamendella R."/>
        </authorList>
    </citation>
    <scope>NUCLEOTIDE SEQUENCE [LARGE SCALE GENOMIC DNA]</scope>
    <source>
        <strain evidence="2 3">175.2</strain>
    </source>
</reference>
<keyword evidence="3" id="KW-1185">Reference proteome</keyword>
<dbReference type="InterPro" id="IPR018774">
    <property type="entry name" value="Phage_Mu_GpT"/>
</dbReference>
<dbReference type="AlphaFoldDB" id="A0A4V2V3T3"/>
<sequence length="297" mass="33091">MDINASTLRGIFTGLSTAFNARFASTVSQYGLVAMEVTSTTSQNEYPRLDELPGIREWIGDRNVVRLGAQTYVIRNRTFEETVSVPRSAIDDDQIGIYTPVAGQIGQHAAEFPDQLVWPLFKNGDTALCYDGQYFFDTDHPGYNEQGNEVSVANFTAGAGPAWYLVDDSQVVKPLVFQKRRPFNFVSYQDEKDANVFFKDEYIWGTSGRCNAGYGMWQTAYKSKAALTPENFQAARTAMQTIRKRDGSVINLRPTKLIVPPQLEGVARAILEAERNDAGATNIWRATAKVEVVPYLA</sequence>
<dbReference type="Pfam" id="PF10124">
    <property type="entry name" value="Mu-like_gpT"/>
    <property type="match status" value="1"/>
</dbReference>
<organism evidence="2 3">
    <name type="scientific">Martelella mediterranea</name>
    <dbReference type="NCBI Taxonomy" id="293089"/>
    <lineage>
        <taxon>Bacteria</taxon>
        <taxon>Pseudomonadati</taxon>
        <taxon>Pseudomonadota</taxon>
        <taxon>Alphaproteobacteria</taxon>
        <taxon>Hyphomicrobiales</taxon>
        <taxon>Aurantimonadaceae</taxon>
        <taxon>Martelella</taxon>
    </lineage>
</organism>
<accession>A0A4V2V3T3</accession>
<gene>
    <name evidence="2" type="ORF">EDC90_102634</name>
</gene>
<dbReference type="OrthoDB" id="9804833at2"/>